<dbReference type="SUPFAM" id="SSF69065">
    <property type="entry name" value="RNase III domain-like"/>
    <property type="match status" value="1"/>
</dbReference>
<name>A0A1A5ZTR5_9TREE</name>
<evidence type="ECO:0000313" key="5">
    <source>
        <dbReference type="Proteomes" id="UP000078595"/>
    </source>
</evidence>
<dbReference type="Gene3D" id="1.10.1520.10">
    <property type="entry name" value="Ribonuclease III domain"/>
    <property type="match status" value="1"/>
</dbReference>
<evidence type="ECO:0000313" key="4">
    <source>
        <dbReference type="EMBL" id="WWC64195.1"/>
    </source>
</evidence>
<organism evidence="3">
    <name type="scientific">Kwoniella dejecticola CBS 10117</name>
    <dbReference type="NCBI Taxonomy" id="1296121"/>
    <lineage>
        <taxon>Eukaryota</taxon>
        <taxon>Fungi</taxon>
        <taxon>Dikarya</taxon>
        <taxon>Basidiomycota</taxon>
        <taxon>Agaricomycotina</taxon>
        <taxon>Tremellomycetes</taxon>
        <taxon>Tremellales</taxon>
        <taxon>Cryptococcaceae</taxon>
        <taxon>Kwoniella</taxon>
    </lineage>
</organism>
<evidence type="ECO:0000259" key="2">
    <source>
        <dbReference type="PROSITE" id="PS50142"/>
    </source>
</evidence>
<evidence type="ECO:0000313" key="3">
    <source>
        <dbReference type="EMBL" id="OBR81170.1"/>
    </source>
</evidence>
<dbReference type="EMBL" id="KI894038">
    <property type="protein sequence ID" value="OBR81170.1"/>
    <property type="molecule type" value="Genomic_DNA"/>
</dbReference>
<dbReference type="GO" id="GO:0006396">
    <property type="term" value="P:RNA processing"/>
    <property type="evidence" value="ECO:0007669"/>
    <property type="project" value="InterPro"/>
</dbReference>
<dbReference type="GeneID" id="28972254"/>
<dbReference type="OrthoDB" id="2392202at2759"/>
<dbReference type="KEGG" id="kdj:28972254"/>
<gene>
    <name evidence="3" type="ORF">I303_08555</name>
    <name evidence="4" type="ORF">I303_106803</name>
</gene>
<accession>A0A1A5ZTR5</accession>
<dbReference type="AlphaFoldDB" id="A0A1A5ZTR5"/>
<proteinExistence type="predicted"/>
<dbReference type="InterPro" id="IPR000999">
    <property type="entry name" value="RNase_III_dom"/>
</dbReference>
<feature type="domain" description="RNase III" evidence="2">
    <location>
        <begin position="17"/>
        <end position="154"/>
    </location>
</feature>
<dbReference type="InterPro" id="IPR036389">
    <property type="entry name" value="RNase_III_sf"/>
</dbReference>
<reference evidence="3" key="1">
    <citation type="submission" date="2013-07" db="EMBL/GenBank/DDBJ databases">
        <title>The Genome Sequence of Cryptococcus dejecticola CBS10117.</title>
        <authorList>
            <consortium name="The Broad Institute Genome Sequencing Platform"/>
            <person name="Cuomo C."/>
            <person name="Litvintseva A."/>
            <person name="Chen Y."/>
            <person name="Heitman J."/>
            <person name="Sun S."/>
            <person name="Springer D."/>
            <person name="Dromer F."/>
            <person name="Young S.K."/>
            <person name="Zeng Q."/>
            <person name="Gargeya S."/>
            <person name="Fitzgerald M."/>
            <person name="Abouelleil A."/>
            <person name="Alvarado L."/>
            <person name="Berlin A.M."/>
            <person name="Chapman S.B."/>
            <person name="Dewar J."/>
            <person name="Goldberg J."/>
            <person name="Griggs A."/>
            <person name="Gujja S."/>
            <person name="Hansen M."/>
            <person name="Howarth C."/>
            <person name="Imamovic A."/>
            <person name="Larimer J."/>
            <person name="McCowan C."/>
            <person name="Murphy C."/>
            <person name="Pearson M."/>
            <person name="Priest M."/>
            <person name="Roberts A."/>
            <person name="Saif S."/>
            <person name="Shea T."/>
            <person name="Sykes S."/>
            <person name="Wortman J."/>
            <person name="Nusbaum C."/>
            <person name="Birren B."/>
        </authorList>
    </citation>
    <scope>NUCLEOTIDE SEQUENCE [LARGE SCALE GENOMIC DNA]</scope>
    <source>
        <strain evidence="3">CBS 10117</strain>
    </source>
</reference>
<dbReference type="RefSeq" id="XP_018259012.1">
    <property type="nucleotide sequence ID" value="XM_018411811.1"/>
</dbReference>
<dbReference type="PROSITE" id="PS50142">
    <property type="entry name" value="RNASE_3_2"/>
    <property type="match status" value="1"/>
</dbReference>
<dbReference type="EMBL" id="CP144537">
    <property type="protein sequence ID" value="WWC64195.1"/>
    <property type="molecule type" value="Genomic_DNA"/>
</dbReference>
<keyword evidence="5" id="KW-1185">Reference proteome</keyword>
<dbReference type="VEuPathDB" id="FungiDB:I303_08555"/>
<evidence type="ECO:0000256" key="1">
    <source>
        <dbReference type="SAM" id="MobiDB-lite"/>
    </source>
</evidence>
<sequence>MTKAKSNSLDDIGNNPFTAIVDKIADLPKLPAIKDEALLKAATTHPSIPLGDDIAAKYSYERLSFSGEGVLFTFITSLIQDTVREAFRDIDAESAATLRSRLTSPPVLSAISIHYDLPKKLIISRHLTEMTCRSIKSTADMFTAYLGGLFYSLEREFFTQYRNEGGTANNKKKEDGAREGKKRTKLNDGSSRPALQPKDFNRTITNTNMTPERNMLDLANEIDQARDQASAQAYIQLIPFLRALFCKC</sequence>
<dbReference type="STRING" id="1296121.A0A1A5ZTR5"/>
<feature type="region of interest" description="Disordered" evidence="1">
    <location>
        <begin position="164"/>
        <end position="208"/>
    </location>
</feature>
<dbReference type="GO" id="GO:0004525">
    <property type="term" value="F:ribonuclease III activity"/>
    <property type="evidence" value="ECO:0007669"/>
    <property type="project" value="InterPro"/>
</dbReference>
<reference evidence="4" key="3">
    <citation type="submission" date="2024-02" db="EMBL/GenBank/DDBJ databases">
        <title>Comparative genomics of Cryptococcus and Kwoniella reveals pathogenesis evolution and contrasting modes of karyotype evolution via chromosome fusion or intercentromeric recombination.</title>
        <authorList>
            <person name="Coelho M.A."/>
            <person name="David-Palma M."/>
            <person name="Shea T."/>
            <person name="Bowers K."/>
            <person name="McGinley-Smith S."/>
            <person name="Mohammad A.W."/>
            <person name="Gnirke A."/>
            <person name="Yurkov A.M."/>
            <person name="Nowrousian M."/>
            <person name="Sun S."/>
            <person name="Cuomo C.A."/>
            <person name="Heitman J."/>
        </authorList>
    </citation>
    <scope>NUCLEOTIDE SEQUENCE</scope>
    <source>
        <strain evidence="4">CBS 10117</strain>
    </source>
</reference>
<dbReference type="Proteomes" id="UP000078595">
    <property type="component" value="Chromosome 8"/>
</dbReference>
<reference evidence="4" key="2">
    <citation type="submission" date="2013-07" db="EMBL/GenBank/DDBJ databases">
        <authorList>
            <consortium name="The Broad Institute Genome Sequencing Platform"/>
            <person name="Cuomo C."/>
            <person name="Litvintseva A."/>
            <person name="Chen Y."/>
            <person name="Heitman J."/>
            <person name="Sun S."/>
            <person name="Springer D."/>
            <person name="Dromer F."/>
            <person name="Young S.K."/>
            <person name="Zeng Q."/>
            <person name="Gargeya S."/>
            <person name="Fitzgerald M."/>
            <person name="Abouelleil A."/>
            <person name="Alvarado L."/>
            <person name="Berlin A.M."/>
            <person name="Chapman S.B."/>
            <person name="Dewar J."/>
            <person name="Goldberg J."/>
            <person name="Griggs A."/>
            <person name="Gujja S."/>
            <person name="Hansen M."/>
            <person name="Howarth C."/>
            <person name="Imamovic A."/>
            <person name="Larimer J."/>
            <person name="McCowan C."/>
            <person name="Murphy C."/>
            <person name="Pearson M."/>
            <person name="Priest M."/>
            <person name="Roberts A."/>
            <person name="Saif S."/>
            <person name="Shea T."/>
            <person name="Sykes S."/>
            <person name="Wortman J."/>
            <person name="Nusbaum C."/>
            <person name="Birren B."/>
        </authorList>
    </citation>
    <scope>NUCLEOTIDE SEQUENCE</scope>
    <source>
        <strain evidence="4">CBS 10117</strain>
    </source>
</reference>
<protein>
    <recommendedName>
        <fullName evidence="2">RNase III domain-containing protein</fullName>
    </recommendedName>
</protein>